<dbReference type="OrthoDB" id="6159439at2759"/>
<gene>
    <name evidence="1" type="ORF">CJOHNSTONI_LOCUS762</name>
</gene>
<comment type="caution">
    <text evidence="1">The sequence shown here is derived from an EMBL/GenBank/DDBJ whole genome shotgun (WGS) entry which is preliminary data.</text>
</comment>
<dbReference type="EMBL" id="CAKAEH010000211">
    <property type="protein sequence ID" value="CAG9530248.1"/>
    <property type="molecule type" value="Genomic_DNA"/>
</dbReference>
<keyword evidence="2" id="KW-1185">Reference proteome</keyword>
<dbReference type="AlphaFoldDB" id="A0A8J2LLT1"/>
<dbReference type="Proteomes" id="UP000746747">
    <property type="component" value="Unassembled WGS sequence"/>
</dbReference>
<reference evidence="1" key="1">
    <citation type="submission" date="2021-09" db="EMBL/GenBank/DDBJ databases">
        <authorList>
            <consortium name="Pathogen Informatics"/>
        </authorList>
    </citation>
    <scope>NUCLEOTIDE SEQUENCE</scope>
</reference>
<sequence>MENGYNGEFASSSSCYSYPYANCSSSYDTYGAYSFNGFYGTYESGKYYQQLPDTNNQYHHNQNQYPHYCALVPSTSDYTHLFFNGTIPNNCSPTATTATVNCNSNGYGNGNRIILQRPKYAWMLEREKNHQQSRHFQQTVRPTTDTVITSQTGNIHVILNL</sequence>
<evidence type="ECO:0000313" key="2">
    <source>
        <dbReference type="Proteomes" id="UP000746747"/>
    </source>
</evidence>
<proteinExistence type="predicted"/>
<evidence type="ECO:0000313" key="1">
    <source>
        <dbReference type="EMBL" id="CAG9530248.1"/>
    </source>
</evidence>
<accession>A0A8J2LLT1</accession>
<protein>
    <submittedName>
        <fullName evidence="1">Uncharacterized protein</fullName>
    </submittedName>
</protein>
<name>A0A8J2LLT1_9BILA</name>
<organism evidence="1 2">
    <name type="scientific">Cercopithifilaria johnstoni</name>
    <dbReference type="NCBI Taxonomy" id="2874296"/>
    <lineage>
        <taxon>Eukaryota</taxon>
        <taxon>Metazoa</taxon>
        <taxon>Ecdysozoa</taxon>
        <taxon>Nematoda</taxon>
        <taxon>Chromadorea</taxon>
        <taxon>Rhabditida</taxon>
        <taxon>Spirurina</taxon>
        <taxon>Spiruromorpha</taxon>
        <taxon>Filarioidea</taxon>
        <taxon>Onchocercidae</taxon>
        <taxon>Cercopithifilaria</taxon>
    </lineage>
</organism>